<dbReference type="PROSITE" id="PS51864">
    <property type="entry name" value="ASTACIN"/>
    <property type="match status" value="1"/>
</dbReference>
<comment type="caution">
    <text evidence="6">Lacks conserved residue(s) required for the propagation of feature annotation.</text>
</comment>
<keyword evidence="1 6" id="KW-0645">Protease</keyword>
<evidence type="ECO:0000256" key="2">
    <source>
        <dbReference type="ARBA" id="ARBA00022723"/>
    </source>
</evidence>
<dbReference type="PRINTS" id="PR00480">
    <property type="entry name" value="ASTACIN"/>
</dbReference>
<name>A0ABT4A3G0_9BACT</name>
<feature type="active site" evidence="6">
    <location>
        <position position="209"/>
    </location>
</feature>
<keyword evidence="5 6" id="KW-0482">Metalloprotease</keyword>
<dbReference type="Gene3D" id="3.40.390.10">
    <property type="entry name" value="Collagenase (Catalytic Domain)"/>
    <property type="match status" value="1"/>
</dbReference>
<feature type="domain" description="Peptidase M12A" evidence="8">
    <location>
        <begin position="113"/>
        <end position="310"/>
    </location>
</feature>
<evidence type="ECO:0000256" key="3">
    <source>
        <dbReference type="ARBA" id="ARBA00022801"/>
    </source>
</evidence>
<accession>A0ABT4A3G0</accession>
<evidence type="ECO:0000256" key="7">
    <source>
        <dbReference type="SAM" id="MobiDB-lite"/>
    </source>
</evidence>
<dbReference type="CDD" id="cd04280">
    <property type="entry name" value="ZnMc_astacin_like"/>
    <property type="match status" value="1"/>
</dbReference>
<reference evidence="9 10" key="1">
    <citation type="submission" date="2022-11" db="EMBL/GenBank/DDBJ databases">
        <title>Minimal conservation of predation-associated metabolite biosynthetic gene clusters underscores biosynthetic potential of Myxococcota including descriptions for ten novel species: Archangium lansinium sp. nov., Myxococcus landrumus sp. nov., Nannocystis bai.</title>
        <authorList>
            <person name="Ahearne A."/>
            <person name="Stevens C."/>
            <person name="Phillips K."/>
        </authorList>
    </citation>
    <scope>NUCLEOTIDE SEQUENCE [LARGE SCALE GENOMIC DNA]</scope>
    <source>
        <strain evidence="9 10">MIWBW</strain>
    </source>
</reference>
<evidence type="ECO:0000259" key="8">
    <source>
        <dbReference type="PROSITE" id="PS51864"/>
    </source>
</evidence>
<dbReference type="SUPFAM" id="SSF55486">
    <property type="entry name" value="Metalloproteases ('zincins'), catalytic domain"/>
    <property type="match status" value="1"/>
</dbReference>
<dbReference type="PANTHER" id="PTHR10127:SF780">
    <property type="entry name" value="METALLOENDOPEPTIDASE"/>
    <property type="match status" value="1"/>
</dbReference>
<evidence type="ECO:0000256" key="6">
    <source>
        <dbReference type="PROSITE-ProRule" id="PRU01211"/>
    </source>
</evidence>
<feature type="binding site" evidence="6">
    <location>
        <position position="208"/>
    </location>
    <ligand>
        <name>Zn(2+)</name>
        <dbReference type="ChEBI" id="CHEBI:29105"/>
        <note>catalytic</note>
    </ligand>
</feature>
<feature type="region of interest" description="Disordered" evidence="7">
    <location>
        <begin position="29"/>
        <end position="65"/>
    </location>
</feature>
<protein>
    <submittedName>
        <fullName evidence="9">M12 family metallopeptidase</fullName>
    </submittedName>
</protein>
<evidence type="ECO:0000256" key="1">
    <source>
        <dbReference type="ARBA" id="ARBA00022670"/>
    </source>
</evidence>
<dbReference type="SMART" id="SM00235">
    <property type="entry name" value="ZnMc"/>
    <property type="match status" value="1"/>
</dbReference>
<keyword evidence="3 6" id="KW-0378">Hydrolase</keyword>
<keyword evidence="4 6" id="KW-0862">Zinc</keyword>
<keyword evidence="2 6" id="KW-0479">Metal-binding</keyword>
<feature type="binding site" evidence="6">
    <location>
        <position position="218"/>
    </location>
    <ligand>
        <name>Zn(2+)</name>
        <dbReference type="ChEBI" id="CHEBI:29105"/>
        <note>catalytic</note>
    </ligand>
</feature>
<comment type="caution">
    <text evidence="9">The sequence shown here is derived from an EMBL/GenBank/DDBJ whole genome shotgun (WGS) entry which is preliminary data.</text>
</comment>
<dbReference type="InterPro" id="IPR034035">
    <property type="entry name" value="Astacin-like_dom"/>
</dbReference>
<dbReference type="RefSeq" id="WP_267534728.1">
    <property type="nucleotide sequence ID" value="NZ_JAPNKA010000001.1"/>
</dbReference>
<dbReference type="InterPro" id="IPR006026">
    <property type="entry name" value="Peptidase_Metallo"/>
</dbReference>
<evidence type="ECO:0000256" key="4">
    <source>
        <dbReference type="ARBA" id="ARBA00022833"/>
    </source>
</evidence>
<comment type="cofactor">
    <cofactor evidence="6">
        <name>Zn(2+)</name>
        <dbReference type="ChEBI" id="CHEBI:29105"/>
    </cofactor>
    <text evidence="6">Binds 1 zinc ion per subunit.</text>
</comment>
<dbReference type="InterPro" id="IPR001506">
    <property type="entry name" value="Peptidase_M12A"/>
</dbReference>
<evidence type="ECO:0000313" key="10">
    <source>
        <dbReference type="Proteomes" id="UP001207654"/>
    </source>
</evidence>
<dbReference type="InterPro" id="IPR024079">
    <property type="entry name" value="MetalloPept_cat_dom_sf"/>
</dbReference>
<proteinExistence type="predicted"/>
<dbReference type="Proteomes" id="UP001207654">
    <property type="component" value="Unassembled WGS sequence"/>
</dbReference>
<dbReference type="Pfam" id="PF01400">
    <property type="entry name" value="Astacin"/>
    <property type="match status" value="1"/>
</dbReference>
<dbReference type="EMBL" id="JAPNKA010000001">
    <property type="protein sequence ID" value="MCY1075814.1"/>
    <property type="molecule type" value="Genomic_DNA"/>
</dbReference>
<keyword evidence="10" id="KW-1185">Reference proteome</keyword>
<sequence>MSRSRLLYSLVLVLLVVIPFMASHAQKAMGKKVPVATEPEGDKETPPAAESKPLAPWQTLSGDGEPTTIRAVRFGASSRSPMSIVKRGNLAITEGDMVVGSYEHVMNAISKESVIRDPYLKWPKVDGKVVVPYKVHPSLPRQAQAALQQAIAEFNAKTCVRLIPQTREKDFVTVFFGQGCYSYVGNIHNGEQELSLGQGCEFKGTAVHELMHALGFYHEQSRPDRDQFITINFQNIGRGMESQFDVCRDCTTQDIPYEYASIMHYGAQAFTNNGRDTMVPKQRGARIAEPYDKPGLTALDVKKLHKLYQC</sequence>
<gene>
    <name evidence="9" type="ORF">OV287_15175</name>
</gene>
<dbReference type="PANTHER" id="PTHR10127">
    <property type="entry name" value="DISCOIDIN, CUB, EGF, LAMININ , AND ZINC METALLOPROTEASE DOMAIN CONTAINING"/>
    <property type="match status" value="1"/>
</dbReference>
<organism evidence="9 10">
    <name type="scientific">Archangium lansingense</name>
    <dbReference type="NCBI Taxonomy" id="2995310"/>
    <lineage>
        <taxon>Bacteria</taxon>
        <taxon>Pseudomonadati</taxon>
        <taxon>Myxococcota</taxon>
        <taxon>Myxococcia</taxon>
        <taxon>Myxococcales</taxon>
        <taxon>Cystobacterineae</taxon>
        <taxon>Archangiaceae</taxon>
        <taxon>Archangium</taxon>
    </lineage>
</organism>
<feature type="binding site" evidence="6">
    <location>
        <position position="212"/>
    </location>
    <ligand>
        <name>Zn(2+)</name>
        <dbReference type="ChEBI" id="CHEBI:29105"/>
        <note>catalytic</note>
    </ligand>
</feature>
<evidence type="ECO:0000256" key="5">
    <source>
        <dbReference type="ARBA" id="ARBA00023049"/>
    </source>
</evidence>
<evidence type="ECO:0000313" key="9">
    <source>
        <dbReference type="EMBL" id="MCY1075814.1"/>
    </source>
</evidence>